<accession>A0A1I3E5H9</accession>
<evidence type="ECO:0000313" key="6">
    <source>
        <dbReference type="Proteomes" id="UP000183639"/>
    </source>
</evidence>
<reference evidence="5 6" key="1">
    <citation type="submission" date="2016-10" db="EMBL/GenBank/DDBJ databases">
        <authorList>
            <person name="de Groot N.N."/>
        </authorList>
    </citation>
    <scope>NUCLEOTIDE SEQUENCE [LARGE SCALE GENOMIC DNA]</scope>
    <source>
        <strain evidence="5 6">Z108</strain>
    </source>
</reference>
<dbReference type="OrthoDB" id="9762921at2"/>
<evidence type="ECO:0000259" key="4">
    <source>
        <dbReference type="Pfam" id="PF21688"/>
    </source>
</evidence>
<dbReference type="RefSeq" id="WP_075442930.1">
    <property type="nucleotide sequence ID" value="NZ_FOQK01000009.1"/>
</dbReference>
<evidence type="ECO:0000313" key="5">
    <source>
        <dbReference type="EMBL" id="SFH94206.1"/>
    </source>
</evidence>
<feature type="domain" description="FAD-dependent protein C-terminal" evidence="4">
    <location>
        <begin position="286"/>
        <end position="482"/>
    </location>
</feature>
<dbReference type="SUPFAM" id="SSF51905">
    <property type="entry name" value="FAD/NAD(P)-binding domain"/>
    <property type="match status" value="1"/>
</dbReference>
<dbReference type="Gene3D" id="3.30.70.2700">
    <property type="match status" value="1"/>
</dbReference>
<dbReference type="AlphaFoldDB" id="A0A1I3E5H9"/>
<sequence>MIRIRNFQVPFTDATCLEELAARRLKLPPQAVLAVVIVRKAVDARRYHGAPVQFVYVLDVAVAEPEKKVLQRLKRDKNVEVVKSEAAPAPALRQFTGRELRPVVVGFGPAGMFAALTLAKAGWQPLVLERGQDVDTRQADIERFWQGGALNVQSNVQFGEGGAGTFSDGKLTTRINDVHMQDVIEAFITAGAPEEIRYLHKPHIGTDLLRGIVKNIRQEIIRLGGQVRFGAQVTDIELTAAGAVEALIVNGEERLPAASVFLGIGHSARDTYKMLLGKGIRMEAKPFAMGVRIEHPQEFIDRAQYGEDAGHPRLPVADYALTYKDPVTGRGAYSFCMCPGGQVVAATSAEGHVCTNGMSNYKRDSGIANSALLVQVGPDDFGQEVLAGMALQDKLEALAFELGGRNYHAPVQTVGDFLGGTSGSTQFLTTPTYQPGVKAVDLHALLPDYMAQTLTGALPWFDRKIPGFADKGAVMTGIEARSSAPCRIRRDRVSFVAEATPGLYPMGEGAGYAGGIMSAAVDGMKAALAFLDKNVHTIKS</sequence>
<dbReference type="PANTHER" id="PTHR42842:SF3">
    <property type="entry name" value="FAD_NAD(P)-BINDING OXIDOREDUCTASE FAMILY PROTEIN"/>
    <property type="match status" value="1"/>
</dbReference>
<feature type="domain" description="FAD-dependent oxidoreductase 2 FAD-binding" evidence="3">
    <location>
        <begin position="103"/>
        <end position="210"/>
    </location>
</feature>
<gene>
    <name evidence="5" type="ORF">SAMN04487861_10915</name>
</gene>
<dbReference type="InterPro" id="IPR028348">
    <property type="entry name" value="FAD-binding_protein"/>
</dbReference>
<protein>
    <submittedName>
        <fullName evidence="5">Uncharacterized protein</fullName>
    </submittedName>
</protein>
<evidence type="ECO:0000256" key="2">
    <source>
        <dbReference type="ARBA" id="ARBA00023002"/>
    </source>
</evidence>
<dbReference type="EMBL" id="FOQK01000009">
    <property type="protein sequence ID" value="SFH94206.1"/>
    <property type="molecule type" value="Genomic_DNA"/>
</dbReference>
<organism evidence="5 6">
    <name type="scientific">Selenomonas ruminantium</name>
    <dbReference type="NCBI Taxonomy" id="971"/>
    <lineage>
        <taxon>Bacteria</taxon>
        <taxon>Bacillati</taxon>
        <taxon>Bacillota</taxon>
        <taxon>Negativicutes</taxon>
        <taxon>Selenomonadales</taxon>
        <taxon>Selenomonadaceae</taxon>
        <taxon>Selenomonas</taxon>
    </lineage>
</organism>
<dbReference type="GO" id="GO:0016491">
    <property type="term" value="F:oxidoreductase activity"/>
    <property type="evidence" value="ECO:0007669"/>
    <property type="project" value="UniProtKB-KW"/>
</dbReference>
<dbReference type="InterPro" id="IPR049516">
    <property type="entry name" value="FAD-depend_C"/>
</dbReference>
<dbReference type="InterPro" id="IPR003953">
    <property type="entry name" value="FAD-dep_OxRdtase_2_FAD-bd"/>
</dbReference>
<proteinExistence type="predicted"/>
<dbReference type="PIRSF" id="PIRSF038984">
    <property type="entry name" value="FAD_binding_protein"/>
    <property type="match status" value="1"/>
</dbReference>
<name>A0A1I3E5H9_SELRU</name>
<dbReference type="InterPro" id="IPR036188">
    <property type="entry name" value="FAD/NAD-bd_sf"/>
</dbReference>
<dbReference type="Pfam" id="PF00890">
    <property type="entry name" value="FAD_binding_2"/>
    <property type="match status" value="1"/>
</dbReference>
<dbReference type="Proteomes" id="UP000183639">
    <property type="component" value="Unassembled WGS sequence"/>
</dbReference>
<dbReference type="Pfam" id="PF21688">
    <property type="entry name" value="FAD-depend_C"/>
    <property type="match status" value="1"/>
</dbReference>
<dbReference type="PANTHER" id="PTHR42842">
    <property type="entry name" value="FAD/NAD(P)-BINDING OXIDOREDUCTASE"/>
    <property type="match status" value="1"/>
</dbReference>
<keyword evidence="2" id="KW-0560">Oxidoreductase</keyword>
<evidence type="ECO:0000256" key="1">
    <source>
        <dbReference type="ARBA" id="ARBA00022630"/>
    </source>
</evidence>
<dbReference type="Gene3D" id="3.50.50.60">
    <property type="entry name" value="FAD/NAD(P)-binding domain"/>
    <property type="match status" value="2"/>
</dbReference>
<keyword evidence="1" id="KW-0285">Flavoprotein</keyword>
<evidence type="ECO:0000259" key="3">
    <source>
        <dbReference type="Pfam" id="PF00890"/>
    </source>
</evidence>